<evidence type="ECO:0000259" key="7">
    <source>
        <dbReference type="PROSITE" id="PS50237"/>
    </source>
</evidence>
<feature type="domain" description="HECT" evidence="7">
    <location>
        <begin position="194"/>
        <end position="307"/>
    </location>
</feature>
<keyword evidence="2" id="KW-0677">Repeat</keyword>
<feature type="non-terminal residue" evidence="8">
    <location>
        <position position="1"/>
    </location>
</feature>
<dbReference type="InterPro" id="IPR000569">
    <property type="entry name" value="HECT_dom"/>
</dbReference>
<comment type="caution">
    <text evidence="8">The sequence shown here is derived from an EMBL/GenBank/DDBJ whole genome shotgun (WGS) entry which is preliminary data.</text>
</comment>
<dbReference type="Gene3D" id="2.130.10.30">
    <property type="entry name" value="Regulator of chromosome condensation 1/beta-lactamase-inhibitor protein II"/>
    <property type="match status" value="1"/>
</dbReference>
<evidence type="ECO:0000256" key="3">
    <source>
        <dbReference type="ARBA" id="ARBA00022786"/>
    </source>
</evidence>
<evidence type="ECO:0000256" key="1">
    <source>
        <dbReference type="ARBA" id="ARBA00022679"/>
    </source>
</evidence>
<keyword evidence="6" id="KW-0732">Signal</keyword>
<reference evidence="8 9" key="1">
    <citation type="submission" date="2021-06" db="EMBL/GenBank/DDBJ databases">
        <authorList>
            <person name="Palmer J.M."/>
        </authorList>
    </citation>
    <scope>NUCLEOTIDE SEQUENCE [LARGE SCALE GENOMIC DNA]</scope>
    <source>
        <strain evidence="8 9">XC_2019</strain>
        <tissue evidence="8">Muscle</tissue>
    </source>
</reference>
<dbReference type="InterPro" id="IPR051625">
    <property type="entry name" value="Signaling_Regulatory_Domain"/>
</dbReference>
<dbReference type="Gene3D" id="3.90.1750.10">
    <property type="entry name" value="Hect, E3 ligase catalytic domains"/>
    <property type="match status" value="1"/>
</dbReference>
<dbReference type="InterPro" id="IPR035983">
    <property type="entry name" value="Hect_E3_ubiquitin_ligase"/>
</dbReference>
<accession>A0ABV0R884</accession>
<proteinExistence type="predicted"/>
<keyword evidence="3 4" id="KW-0833">Ubl conjugation pathway</keyword>
<dbReference type="Gene3D" id="3.30.2160.10">
    <property type="entry name" value="Hect, E3 ligase catalytic domain"/>
    <property type="match status" value="1"/>
</dbReference>
<dbReference type="PROSITE" id="PS50012">
    <property type="entry name" value="RCC1_3"/>
    <property type="match status" value="1"/>
</dbReference>
<feature type="signal peptide" evidence="6">
    <location>
        <begin position="1"/>
        <end position="21"/>
    </location>
</feature>
<dbReference type="Proteomes" id="UP001434883">
    <property type="component" value="Unassembled WGS sequence"/>
</dbReference>
<keyword evidence="1" id="KW-0808">Transferase</keyword>
<feature type="repeat" description="RCC1" evidence="5">
    <location>
        <begin position="4"/>
        <end position="56"/>
    </location>
</feature>
<protein>
    <submittedName>
        <fullName evidence="8">E3 ubiquitin-protein ligase herc1</fullName>
    </submittedName>
</protein>
<evidence type="ECO:0000313" key="9">
    <source>
        <dbReference type="Proteomes" id="UP001434883"/>
    </source>
</evidence>
<dbReference type="PANTHER" id="PTHR22872:SF6">
    <property type="entry name" value="E3 UBIQUITIN-PROTEIN LIGASE HERC1-RELATED"/>
    <property type="match status" value="1"/>
</dbReference>
<dbReference type="PROSITE" id="PS50237">
    <property type="entry name" value="HECT"/>
    <property type="match status" value="1"/>
</dbReference>
<dbReference type="Pfam" id="PF00415">
    <property type="entry name" value="RCC1"/>
    <property type="match status" value="1"/>
</dbReference>
<name>A0ABV0R884_9TELE</name>
<feature type="chain" id="PRO_5046277475" evidence="6">
    <location>
        <begin position="22"/>
        <end position="324"/>
    </location>
</feature>
<evidence type="ECO:0000256" key="2">
    <source>
        <dbReference type="ARBA" id="ARBA00022737"/>
    </source>
</evidence>
<dbReference type="EMBL" id="JAHRIN010036049">
    <property type="protein sequence ID" value="MEQ2204320.1"/>
    <property type="molecule type" value="Genomic_DNA"/>
</dbReference>
<dbReference type="PANTHER" id="PTHR22872">
    <property type="entry name" value="BTK-BINDING PROTEIN-RELATED"/>
    <property type="match status" value="1"/>
</dbReference>
<comment type="caution">
    <text evidence="4">Lacks conserved residue(s) required for the propagation of feature annotation.</text>
</comment>
<evidence type="ECO:0000256" key="5">
    <source>
        <dbReference type="PROSITE-ProRule" id="PRU00235"/>
    </source>
</evidence>
<dbReference type="SUPFAM" id="SSF56204">
    <property type="entry name" value="Hect, E3 ligase catalytic domain"/>
    <property type="match status" value="1"/>
</dbReference>
<evidence type="ECO:0000256" key="4">
    <source>
        <dbReference type="PROSITE-ProRule" id="PRU00104"/>
    </source>
</evidence>
<gene>
    <name evidence="8" type="primary">HERC1_2</name>
    <name evidence="8" type="ORF">XENOCAPTIV_011400</name>
</gene>
<dbReference type="SUPFAM" id="SSF50985">
    <property type="entry name" value="RCC1/BLIP-II"/>
    <property type="match status" value="1"/>
</dbReference>
<organism evidence="8 9">
    <name type="scientific">Xenoophorus captivus</name>
    <dbReference type="NCBI Taxonomy" id="1517983"/>
    <lineage>
        <taxon>Eukaryota</taxon>
        <taxon>Metazoa</taxon>
        <taxon>Chordata</taxon>
        <taxon>Craniata</taxon>
        <taxon>Vertebrata</taxon>
        <taxon>Euteleostomi</taxon>
        <taxon>Actinopterygii</taxon>
        <taxon>Neopterygii</taxon>
        <taxon>Teleostei</taxon>
        <taxon>Neoteleostei</taxon>
        <taxon>Acanthomorphata</taxon>
        <taxon>Ovalentaria</taxon>
        <taxon>Atherinomorphae</taxon>
        <taxon>Cyprinodontiformes</taxon>
        <taxon>Goodeidae</taxon>
        <taxon>Xenoophorus</taxon>
    </lineage>
</organism>
<sequence length="324" mass="36157">FQTESLLTWLLVILYLQLGLGHTNHVREPTLVTALQGKNINQISAGRCHSAAWTAPCVPPRAPGSSVPLQLGLPVAVPPQYSTLKEVSMEAVRARLRLLYHFSDLMYSSWRLLNLSPNNQVRTETEARTSSLCLSSRSGRKCKPIFMQIARQVVKLNASDLRLPSRAWKVKLVGEGADDAGGVFDDTITEMCQFRFLGILMGVAIRTKKPLDLHLAPLVWKQLCCIPLQLEDLEEVDLLYVQTLKSILHIEDGGITEDNFHEMIPLDSFVGQSADGKMVPIIPGGNSIPLTFSNRKEYVERAIEYRLHEIDRQVNGPGKLQNPL</sequence>
<dbReference type="Pfam" id="PF00632">
    <property type="entry name" value="HECT"/>
    <property type="match status" value="1"/>
</dbReference>
<dbReference type="SMART" id="SM00119">
    <property type="entry name" value="HECTc"/>
    <property type="match status" value="1"/>
</dbReference>
<evidence type="ECO:0000313" key="8">
    <source>
        <dbReference type="EMBL" id="MEQ2204320.1"/>
    </source>
</evidence>
<dbReference type="InterPro" id="IPR000408">
    <property type="entry name" value="Reg_chr_condens"/>
</dbReference>
<evidence type="ECO:0000256" key="6">
    <source>
        <dbReference type="SAM" id="SignalP"/>
    </source>
</evidence>
<keyword evidence="9" id="KW-1185">Reference proteome</keyword>
<dbReference type="InterPro" id="IPR009091">
    <property type="entry name" value="RCC1/BLIP-II"/>
</dbReference>